<gene>
    <name evidence="1" type="ORF">RIF29_27941</name>
</gene>
<accession>A0AAN9I2V3</accession>
<proteinExistence type="predicted"/>
<keyword evidence="2" id="KW-1185">Reference proteome</keyword>
<dbReference type="EMBL" id="JAYWIO010000005">
    <property type="protein sequence ID" value="KAK7261625.1"/>
    <property type="molecule type" value="Genomic_DNA"/>
</dbReference>
<evidence type="ECO:0000313" key="1">
    <source>
        <dbReference type="EMBL" id="KAK7261625.1"/>
    </source>
</evidence>
<dbReference type="AlphaFoldDB" id="A0AAN9I2V3"/>
<protein>
    <submittedName>
        <fullName evidence="1">Uncharacterized protein</fullName>
    </submittedName>
</protein>
<comment type="caution">
    <text evidence="1">The sequence shown here is derived from an EMBL/GenBank/DDBJ whole genome shotgun (WGS) entry which is preliminary data.</text>
</comment>
<reference evidence="1 2" key="1">
    <citation type="submission" date="2024-01" db="EMBL/GenBank/DDBJ databases">
        <title>The genomes of 5 underutilized Papilionoideae crops provide insights into root nodulation and disease resistanc.</title>
        <authorList>
            <person name="Yuan L."/>
        </authorList>
    </citation>
    <scope>NUCLEOTIDE SEQUENCE [LARGE SCALE GENOMIC DNA]</scope>
    <source>
        <strain evidence="1">ZHUSHIDOU_FW_LH</strain>
        <tissue evidence="1">Leaf</tissue>
    </source>
</reference>
<sequence>MLRNLVIEQISFLDMIFSNSKFALFIEPGNKELQSYAAHVAYLRSKGLPMVCWLDGLMVIPFSILVLEKVAM</sequence>
<name>A0AAN9I2V3_CROPI</name>
<organism evidence="1 2">
    <name type="scientific">Crotalaria pallida</name>
    <name type="common">Smooth rattlebox</name>
    <name type="synonym">Crotalaria striata</name>
    <dbReference type="NCBI Taxonomy" id="3830"/>
    <lineage>
        <taxon>Eukaryota</taxon>
        <taxon>Viridiplantae</taxon>
        <taxon>Streptophyta</taxon>
        <taxon>Embryophyta</taxon>
        <taxon>Tracheophyta</taxon>
        <taxon>Spermatophyta</taxon>
        <taxon>Magnoliopsida</taxon>
        <taxon>eudicotyledons</taxon>
        <taxon>Gunneridae</taxon>
        <taxon>Pentapetalae</taxon>
        <taxon>rosids</taxon>
        <taxon>fabids</taxon>
        <taxon>Fabales</taxon>
        <taxon>Fabaceae</taxon>
        <taxon>Papilionoideae</taxon>
        <taxon>50 kb inversion clade</taxon>
        <taxon>genistoids sensu lato</taxon>
        <taxon>core genistoids</taxon>
        <taxon>Crotalarieae</taxon>
        <taxon>Crotalaria</taxon>
    </lineage>
</organism>
<dbReference type="Proteomes" id="UP001372338">
    <property type="component" value="Unassembled WGS sequence"/>
</dbReference>
<evidence type="ECO:0000313" key="2">
    <source>
        <dbReference type="Proteomes" id="UP001372338"/>
    </source>
</evidence>